<comment type="caution">
    <text evidence="1">The sequence shown here is derived from an EMBL/GenBank/DDBJ whole genome shotgun (WGS) entry which is preliminary data.</text>
</comment>
<protein>
    <submittedName>
        <fullName evidence="1">Uncharacterized protein</fullName>
    </submittedName>
</protein>
<dbReference type="AlphaFoldDB" id="A0AAV4E0H1"/>
<reference evidence="1 2" key="1">
    <citation type="journal article" date="2021" name="Elife">
        <title>Chloroplast acquisition without the gene transfer in kleptoplastic sea slugs, Plakobranchus ocellatus.</title>
        <authorList>
            <person name="Maeda T."/>
            <person name="Takahashi S."/>
            <person name="Yoshida T."/>
            <person name="Shimamura S."/>
            <person name="Takaki Y."/>
            <person name="Nagai Y."/>
            <person name="Toyoda A."/>
            <person name="Suzuki Y."/>
            <person name="Arimoto A."/>
            <person name="Ishii H."/>
            <person name="Satoh N."/>
            <person name="Nishiyama T."/>
            <person name="Hasebe M."/>
            <person name="Maruyama T."/>
            <person name="Minagawa J."/>
            <person name="Obokata J."/>
            <person name="Shigenobu S."/>
        </authorList>
    </citation>
    <scope>NUCLEOTIDE SEQUENCE [LARGE SCALE GENOMIC DNA]</scope>
</reference>
<sequence>MPARLLKILAFSPTWPQRTFLTRKAQYCGASTPGFSAHVTECRRLIADTPQGIEYNPGRDVGLPKIRTLKSQKYSIFRVLVLIKKKKSNTVNGDFNTAF</sequence>
<evidence type="ECO:0000313" key="2">
    <source>
        <dbReference type="Proteomes" id="UP000735302"/>
    </source>
</evidence>
<organism evidence="1 2">
    <name type="scientific">Plakobranchus ocellatus</name>
    <dbReference type="NCBI Taxonomy" id="259542"/>
    <lineage>
        <taxon>Eukaryota</taxon>
        <taxon>Metazoa</taxon>
        <taxon>Spiralia</taxon>
        <taxon>Lophotrochozoa</taxon>
        <taxon>Mollusca</taxon>
        <taxon>Gastropoda</taxon>
        <taxon>Heterobranchia</taxon>
        <taxon>Euthyneura</taxon>
        <taxon>Panpulmonata</taxon>
        <taxon>Sacoglossa</taxon>
        <taxon>Placobranchoidea</taxon>
        <taxon>Plakobranchidae</taxon>
        <taxon>Plakobranchus</taxon>
    </lineage>
</organism>
<dbReference type="EMBL" id="BLXT01008584">
    <property type="protein sequence ID" value="GFO50117.1"/>
    <property type="molecule type" value="Genomic_DNA"/>
</dbReference>
<accession>A0AAV4E0H1</accession>
<evidence type="ECO:0000313" key="1">
    <source>
        <dbReference type="EMBL" id="GFO50117.1"/>
    </source>
</evidence>
<gene>
    <name evidence="1" type="ORF">PoB_007662200</name>
</gene>
<proteinExistence type="predicted"/>
<dbReference type="Proteomes" id="UP000735302">
    <property type="component" value="Unassembled WGS sequence"/>
</dbReference>
<name>A0AAV4E0H1_9GAST</name>
<keyword evidence="2" id="KW-1185">Reference proteome</keyword>